<evidence type="ECO:0000313" key="1">
    <source>
        <dbReference type="EMBL" id="CAG8535752.1"/>
    </source>
</evidence>
<comment type="caution">
    <text evidence="1">The sequence shown here is derived from an EMBL/GenBank/DDBJ whole genome shotgun (WGS) entry which is preliminary data.</text>
</comment>
<protein>
    <submittedName>
        <fullName evidence="1">14855_t:CDS:1</fullName>
    </submittedName>
</protein>
<organism evidence="1 2">
    <name type="scientific">Acaulospora morrowiae</name>
    <dbReference type="NCBI Taxonomy" id="94023"/>
    <lineage>
        <taxon>Eukaryota</taxon>
        <taxon>Fungi</taxon>
        <taxon>Fungi incertae sedis</taxon>
        <taxon>Mucoromycota</taxon>
        <taxon>Glomeromycotina</taxon>
        <taxon>Glomeromycetes</taxon>
        <taxon>Diversisporales</taxon>
        <taxon>Acaulosporaceae</taxon>
        <taxon>Acaulospora</taxon>
    </lineage>
</organism>
<dbReference type="EMBL" id="CAJVPV010002785">
    <property type="protein sequence ID" value="CAG8535752.1"/>
    <property type="molecule type" value="Genomic_DNA"/>
</dbReference>
<sequence length="516" mass="60060">MSTMLQRFQEQAIILKDPKLFKAKLCIMMEDIPKQYIRGMVQEFFMKINSIVAEEGEDNFITRMYPGGLKIIPYPIFHEKGMFISLKELKKMLDKEETIYTNTRTFLQNTKIIMAKVETRDWSSLDNNFFQTRVSTLKRLLKTAIHIGVEENNPKIVALKNHDTGIIIDEPAVVLSEIFEELDNPTELFSDENILLFEENTNFVRLSDDAGGHVCGKPCRLENKCNCQKVCAKEIGHEDNEHMCQLKRHYCGKPCSLSTSTKKGNYQCPNKCIVSCEERHDVHRCENETCPVQCPISGQEHQCPELCEKPGICKILTEPQRQETEQGVIRKIMYTQLSERMMCCKKIPPNEFRHKGMHSHSHDNDDFHYCDAKCQFCEYYCTLPYGHEQPLHETNHGIMIKTKFISEYNFVHEGRRLQMKNGNTLFLCNLYCKGKGGHRHIDYCKLVDTCEQIKNHSDIKHINEKVKPNSHIAKDLISHRLFWERTGFKDPYSVQEKKEFAKCGHECSVEDDYTIC</sequence>
<keyword evidence="2" id="KW-1185">Reference proteome</keyword>
<proteinExistence type="predicted"/>
<name>A0A9N9FIN6_9GLOM</name>
<dbReference type="AlphaFoldDB" id="A0A9N9FIN6"/>
<accession>A0A9N9FIN6</accession>
<dbReference type="OrthoDB" id="2388458at2759"/>
<evidence type="ECO:0000313" key="2">
    <source>
        <dbReference type="Proteomes" id="UP000789342"/>
    </source>
</evidence>
<gene>
    <name evidence="1" type="ORF">AMORRO_LOCUS4885</name>
</gene>
<dbReference type="Proteomes" id="UP000789342">
    <property type="component" value="Unassembled WGS sequence"/>
</dbReference>
<reference evidence="1" key="1">
    <citation type="submission" date="2021-06" db="EMBL/GenBank/DDBJ databases">
        <authorList>
            <person name="Kallberg Y."/>
            <person name="Tangrot J."/>
            <person name="Rosling A."/>
        </authorList>
    </citation>
    <scope>NUCLEOTIDE SEQUENCE</scope>
    <source>
        <strain evidence="1">CL551</strain>
    </source>
</reference>